<evidence type="ECO:0000313" key="3">
    <source>
        <dbReference type="EMBL" id="SVB42235.1"/>
    </source>
</evidence>
<accession>A0A382DVD5</accession>
<evidence type="ECO:0000256" key="1">
    <source>
        <dbReference type="SAM" id="Phobius"/>
    </source>
</evidence>
<organism evidence="3">
    <name type="scientific">marine metagenome</name>
    <dbReference type="NCBI Taxonomy" id="408172"/>
    <lineage>
        <taxon>unclassified sequences</taxon>
        <taxon>metagenomes</taxon>
        <taxon>ecological metagenomes</taxon>
    </lineage>
</organism>
<reference evidence="3" key="1">
    <citation type="submission" date="2018-05" db="EMBL/GenBank/DDBJ databases">
        <authorList>
            <person name="Lanie J.A."/>
            <person name="Ng W.-L."/>
            <person name="Kazmierczak K.M."/>
            <person name="Andrzejewski T.M."/>
            <person name="Davidsen T.M."/>
            <person name="Wayne K.J."/>
            <person name="Tettelin H."/>
            <person name="Glass J.I."/>
            <person name="Rusch D."/>
            <person name="Podicherti R."/>
            <person name="Tsui H.-C.T."/>
            <person name="Winkler M.E."/>
        </authorList>
    </citation>
    <scope>NUCLEOTIDE SEQUENCE</scope>
</reference>
<dbReference type="InterPro" id="IPR018639">
    <property type="entry name" value="DUF2062"/>
</dbReference>
<name>A0A382DVD5_9ZZZZ</name>
<keyword evidence="1" id="KW-0472">Membrane</keyword>
<gene>
    <name evidence="3" type="ORF">METZ01_LOCUS195089</name>
</gene>
<dbReference type="EMBL" id="UINC01041242">
    <property type="protein sequence ID" value="SVB42235.1"/>
    <property type="molecule type" value="Genomic_DNA"/>
</dbReference>
<feature type="transmembrane region" description="Helical" evidence="1">
    <location>
        <begin position="47"/>
        <end position="69"/>
    </location>
</feature>
<protein>
    <recommendedName>
        <fullName evidence="2">DUF2062 domain-containing protein</fullName>
    </recommendedName>
</protein>
<keyword evidence="1" id="KW-1133">Transmembrane helix</keyword>
<keyword evidence="1" id="KW-0812">Transmembrane</keyword>
<feature type="transmembrane region" description="Helical" evidence="1">
    <location>
        <begin position="81"/>
        <end position="103"/>
    </location>
</feature>
<dbReference type="Pfam" id="PF09835">
    <property type="entry name" value="DUF2062"/>
    <property type="match status" value="1"/>
</dbReference>
<proteinExistence type="predicted"/>
<feature type="domain" description="DUF2062" evidence="2">
    <location>
        <begin position="24"/>
        <end position="181"/>
    </location>
</feature>
<sequence length="196" mass="21658">MGSPSEDSSAPVKPLHPWYTRLWRLARFDYLKILRAHGAPARVARGVGYGIFVELIFFPTLGLGFFLIYPLNKYLKGHLGASIAGFIFAKLFAFLTIPPSFILGSKILGLPSYGKEFMTDADKLKPLGQIWDTVVGLVKSGDLFYALAGWTVGAAVFGVILGAIGFLFSMTALKKYQAHKKERREEILREKEAAKA</sequence>
<feature type="transmembrane region" description="Helical" evidence="1">
    <location>
        <begin position="143"/>
        <end position="173"/>
    </location>
</feature>
<evidence type="ECO:0000259" key="2">
    <source>
        <dbReference type="Pfam" id="PF09835"/>
    </source>
</evidence>
<dbReference type="AlphaFoldDB" id="A0A382DVD5"/>